<sequence>MLLLTCYLASPLPSPSSHMQDSFVLGRRSRSSSHIRNHLNSRCGLQYSMKVTLSVDELDVSLSGGIPVEGQGPVRIRNLRFHLYR</sequence>
<reference evidence="1 2" key="1">
    <citation type="submission" date="2024-09" db="EMBL/GenBank/DDBJ databases">
        <title>Chromosome-scale assembly of Riccia fluitans.</title>
        <authorList>
            <person name="Paukszto L."/>
            <person name="Sawicki J."/>
            <person name="Karawczyk K."/>
            <person name="Piernik-Szablinska J."/>
            <person name="Szczecinska M."/>
            <person name="Mazdziarz M."/>
        </authorList>
    </citation>
    <scope>NUCLEOTIDE SEQUENCE [LARGE SCALE GENOMIC DNA]</scope>
    <source>
        <strain evidence="1">Rf_01</strain>
        <tissue evidence="1">Aerial parts of the thallus</tissue>
    </source>
</reference>
<organism evidence="1 2">
    <name type="scientific">Riccia fluitans</name>
    <dbReference type="NCBI Taxonomy" id="41844"/>
    <lineage>
        <taxon>Eukaryota</taxon>
        <taxon>Viridiplantae</taxon>
        <taxon>Streptophyta</taxon>
        <taxon>Embryophyta</taxon>
        <taxon>Marchantiophyta</taxon>
        <taxon>Marchantiopsida</taxon>
        <taxon>Marchantiidae</taxon>
        <taxon>Marchantiales</taxon>
        <taxon>Ricciaceae</taxon>
        <taxon>Riccia</taxon>
    </lineage>
</organism>
<protein>
    <submittedName>
        <fullName evidence="1">Uncharacterized protein</fullName>
    </submittedName>
</protein>
<keyword evidence="2" id="KW-1185">Reference proteome</keyword>
<accession>A0ABD1ZCX5</accession>
<dbReference type="EMBL" id="JBHFFA010000002">
    <property type="protein sequence ID" value="KAL2644794.1"/>
    <property type="molecule type" value="Genomic_DNA"/>
</dbReference>
<gene>
    <name evidence="1" type="ORF">R1flu_012381</name>
</gene>
<dbReference type="AlphaFoldDB" id="A0ABD1ZCX5"/>
<name>A0ABD1ZCX5_9MARC</name>
<comment type="caution">
    <text evidence="1">The sequence shown here is derived from an EMBL/GenBank/DDBJ whole genome shotgun (WGS) entry which is preliminary data.</text>
</comment>
<dbReference type="Proteomes" id="UP001605036">
    <property type="component" value="Unassembled WGS sequence"/>
</dbReference>
<evidence type="ECO:0000313" key="1">
    <source>
        <dbReference type="EMBL" id="KAL2644794.1"/>
    </source>
</evidence>
<proteinExistence type="predicted"/>
<evidence type="ECO:0000313" key="2">
    <source>
        <dbReference type="Proteomes" id="UP001605036"/>
    </source>
</evidence>